<dbReference type="InterPro" id="IPR052927">
    <property type="entry name" value="DCC_oxidoreductase"/>
</dbReference>
<dbReference type="RefSeq" id="WP_087999030.1">
    <property type="nucleotide sequence ID" value="NZ_BMHB01000001.1"/>
</dbReference>
<keyword evidence="2" id="KW-1185">Reference proteome</keyword>
<evidence type="ECO:0000313" key="1">
    <source>
        <dbReference type="EMBL" id="GGI11426.1"/>
    </source>
</evidence>
<reference evidence="2" key="1">
    <citation type="journal article" date="2019" name="Int. J. Syst. Evol. Microbiol.">
        <title>The Global Catalogue of Microorganisms (GCM) 10K type strain sequencing project: providing services to taxonomists for standard genome sequencing and annotation.</title>
        <authorList>
            <consortium name="The Broad Institute Genomics Platform"/>
            <consortium name="The Broad Institute Genome Sequencing Center for Infectious Disease"/>
            <person name="Wu L."/>
            <person name="Ma J."/>
        </authorList>
    </citation>
    <scope>NUCLEOTIDE SEQUENCE [LARGE SCALE GENOMIC DNA]</scope>
    <source>
        <strain evidence="2">CGMCC 1.14993</strain>
    </source>
</reference>
<name>A0A8J3AFB9_9BACI</name>
<dbReference type="InterPro" id="IPR007263">
    <property type="entry name" value="DCC1-like"/>
</dbReference>
<dbReference type="AlphaFoldDB" id="A0A8J3AFB9"/>
<evidence type="ECO:0000313" key="2">
    <source>
        <dbReference type="Proteomes" id="UP000626244"/>
    </source>
</evidence>
<accession>A0A8J3AFB9</accession>
<dbReference type="Proteomes" id="UP000626244">
    <property type="component" value="Unassembled WGS sequence"/>
</dbReference>
<dbReference type="PANTHER" id="PTHR33639">
    <property type="entry name" value="THIOL-DISULFIDE OXIDOREDUCTASE DCC"/>
    <property type="match status" value="1"/>
</dbReference>
<proteinExistence type="predicted"/>
<gene>
    <name evidence="1" type="primary">yuxK</name>
    <name evidence="1" type="ORF">GCM10007380_07780</name>
</gene>
<dbReference type="EMBL" id="BMHB01000001">
    <property type="protein sequence ID" value="GGI11426.1"/>
    <property type="molecule type" value="Genomic_DNA"/>
</dbReference>
<dbReference type="PANTHER" id="PTHR33639:SF2">
    <property type="entry name" value="DUF393 DOMAIN-CONTAINING PROTEIN"/>
    <property type="match status" value="1"/>
</dbReference>
<dbReference type="OrthoDB" id="9785438at2"/>
<comment type="caution">
    <text evidence="1">The sequence shown here is derived from an EMBL/GenBank/DDBJ whole genome shotgun (WGS) entry which is preliminary data.</text>
</comment>
<protein>
    <submittedName>
        <fullName evidence="1">Thiol-disulfide oxidoreductase</fullName>
    </submittedName>
</protein>
<dbReference type="GO" id="GO:0015035">
    <property type="term" value="F:protein-disulfide reductase activity"/>
    <property type="evidence" value="ECO:0007669"/>
    <property type="project" value="InterPro"/>
</dbReference>
<dbReference type="Pfam" id="PF04134">
    <property type="entry name" value="DCC1-like"/>
    <property type="match status" value="1"/>
</dbReference>
<organism evidence="1 2">
    <name type="scientific">Gottfriedia solisilvae</name>
    <dbReference type="NCBI Taxonomy" id="1516104"/>
    <lineage>
        <taxon>Bacteria</taxon>
        <taxon>Bacillati</taxon>
        <taxon>Bacillota</taxon>
        <taxon>Bacilli</taxon>
        <taxon>Bacillales</taxon>
        <taxon>Bacillaceae</taxon>
        <taxon>Gottfriedia</taxon>
    </lineage>
</organism>
<sequence length="132" mass="15232">MEEKPIILFDGVCNFCNSAVQFIIKHDKQGIFQFASLQSSIGKELIETNPALKDIDSVILLQNGIIKTESTAALHISKKLNGWPKFFYIFIIIPAPIRNYFYQLFASNRYRFFGKSETCMIPTKEIRDRFLS</sequence>